<dbReference type="PANTHER" id="PTHR40624">
    <property type="entry name" value="BIOSYNTHESIS MONOOXYGENASE, PUTATIVE (AFU_ORTHOLOGUE AFUA_1G12025)-RELATED"/>
    <property type="match status" value="1"/>
</dbReference>
<evidence type="ECO:0000313" key="3">
    <source>
        <dbReference type="Proteomes" id="UP001498476"/>
    </source>
</evidence>
<dbReference type="EMBL" id="JAZAVJ010000016">
    <property type="protein sequence ID" value="KAK7422404.1"/>
    <property type="molecule type" value="Genomic_DNA"/>
</dbReference>
<organism evidence="2 3">
    <name type="scientific">Neonectria punicea</name>
    <dbReference type="NCBI Taxonomy" id="979145"/>
    <lineage>
        <taxon>Eukaryota</taxon>
        <taxon>Fungi</taxon>
        <taxon>Dikarya</taxon>
        <taxon>Ascomycota</taxon>
        <taxon>Pezizomycotina</taxon>
        <taxon>Sordariomycetes</taxon>
        <taxon>Hypocreomycetidae</taxon>
        <taxon>Hypocreales</taxon>
        <taxon>Nectriaceae</taxon>
        <taxon>Neonectria</taxon>
    </lineage>
</organism>
<gene>
    <name evidence="2" type="ORF">QQX98_001683</name>
</gene>
<dbReference type="Proteomes" id="UP001498476">
    <property type="component" value="Unassembled WGS sequence"/>
</dbReference>
<dbReference type="SUPFAM" id="SSF54909">
    <property type="entry name" value="Dimeric alpha+beta barrel"/>
    <property type="match status" value="1"/>
</dbReference>
<dbReference type="InterPro" id="IPR007138">
    <property type="entry name" value="ABM_dom"/>
</dbReference>
<dbReference type="Gene3D" id="3.30.70.100">
    <property type="match status" value="1"/>
</dbReference>
<comment type="caution">
    <text evidence="2">The sequence shown here is derived from an EMBL/GenBank/DDBJ whole genome shotgun (WGS) entry which is preliminary data.</text>
</comment>
<sequence length="128" mass="14515">MAPIQLTAIITPKPGKAQRFLELFEACVQYVQANEPAVHRYELHKGVKNLNDGKEQFVVLEGYLPNLHLFEKWAQINITSSYDDQATLDNHMKIPPVVAMLEAFEKEHLCDTEIIRTTTGPGINKARL</sequence>
<evidence type="ECO:0000259" key="1">
    <source>
        <dbReference type="Pfam" id="PF03992"/>
    </source>
</evidence>
<name>A0ABR1HNJ7_9HYPO</name>
<protein>
    <recommendedName>
        <fullName evidence="1">ABM domain-containing protein</fullName>
    </recommendedName>
</protein>
<keyword evidence="3" id="KW-1185">Reference proteome</keyword>
<proteinExistence type="predicted"/>
<dbReference type="InterPro" id="IPR011008">
    <property type="entry name" value="Dimeric_a/b-barrel"/>
</dbReference>
<reference evidence="2 3" key="1">
    <citation type="journal article" date="2025" name="Microbiol. Resour. Announc.">
        <title>Draft genome sequences for Neonectria magnoliae and Neonectria punicea, canker pathogens of Liriodendron tulipifera and Acer saccharum in West Virginia.</title>
        <authorList>
            <person name="Petronek H.M."/>
            <person name="Kasson M.T."/>
            <person name="Metheny A.M."/>
            <person name="Stauder C.M."/>
            <person name="Lovett B."/>
            <person name="Lynch S.C."/>
            <person name="Garnas J.R."/>
            <person name="Kasson L.R."/>
            <person name="Stajich J.E."/>
        </authorList>
    </citation>
    <scope>NUCLEOTIDE SEQUENCE [LARGE SCALE GENOMIC DNA]</scope>
    <source>
        <strain evidence="2 3">NRRL 64653</strain>
    </source>
</reference>
<feature type="domain" description="ABM" evidence="1">
    <location>
        <begin position="8"/>
        <end position="61"/>
    </location>
</feature>
<dbReference type="PANTHER" id="PTHR40624:SF1">
    <property type="entry name" value="BIOSYNTHESIS MONOOXYGENASE, PUTATIVE (AFU_ORTHOLOGUE AFUA_1G12025)-RELATED"/>
    <property type="match status" value="1"/>
</dbReference>
<accession>A0ABR1HNJ7</accession>
<dbReference type="Pfam" id="PF03992">
    <property type="entry name" value="ABM"/>
    <property type="match status" value="1"/>
</dbReference>
<evidence type="ECO:0000313" key="2">
    <source>
        <dbReference type="EMBL" id="KAK7422404.1"/>
    </source>
</evidence>